<evidence type="ECO:0000313" key="3">
    <source>
        <dbReference type="Proteomes" id="UP000054248"/>
    </source>
</evidence>
<dbReference type="InterPro" id="IPR036047">
    <property type="entry name" value="F-box-like_dom_sf"/>
</dbReference>
<feature type="domain" description="F-box" evidence="1">
    <location>
        <begin position="18"/>
        <end position="56"/>
    </location>
</feature>
<dbReference type="OrthoDB" id="3252787at2759"/>
<dbReference type="InterPro" id="IPR001810">
    <property type="entry name" value="F-box_dom"/>
</dbReference>
<proteinExistence type="predicted"/>
<gene>
    <name evidence="2" type="ORF">M407DRAFT_24864</name>
</gene>
<dbReference type="Pfam" id="PF12937">
    <property type="entry name" value="F-box-like"/>
    <property type="match status" value="1"/>
</dbReference>
<accession>A0A0C3KWI1</accession>
<dbReference type="EMBL" id="KN823035">
    <property type="protein sequence ID" value="KIO25808.1"/>
    <property type="molecule type" value="Genomic_DNA"/>
</dbReference>
<dbReference type="SUPFAM" id="SSF81383">
    <property type="entry name" value="F-box domain"/>
    <property type="match status" value="1"/>
</dbReference>
<keyword evidence="3" id="KW-1185">Reference proteome</keyword>
<protein>
    <recommendedName>
        <fullName evidence="1">F-box domain-containing protein</fullName>
    </recommendedName>
</protein>
<reference evidence="2 3" key="1">
    <citation type="submission" date="2014-04" db="EMBL/GenBank/DDBJ databases">
        <authorList>
            <consortium name="DOE Joint Genome Institute"/>
            <person name="Kuo A."/>
            <person name="Girlanda M."/>
            <person name="Perotto S."/>
            <person name="Kohler A."/>
            <person name="Nagy L.G."/>
            <person name="Floudas D."/>
            <person name="Copeland A."/>
            <person name="Barry K.W."/>
            <person name="Cichocki N."/>
            <person name="Veneault-Fourrey C."/>
            <person name="LaButti K."/>
            <person name="Lindquist E.A."/>
            <person name="Lipzen A."/>
            <person name="Lundell T."/>
            <person name="Morin E."/>
            <person name="Murat C."/>
            <person name="Sun H."/>
            <person name="Tunlid A."/>
            <person name="Henrissat B."/>
            <person name="Grigoriev I.V."/>
            <person name="Hibbett D.S."/>
            <person name="Martin F."/>
            <person name="Nordberg H.P."/>
            <person name="Cantor M.N."/>
            <person name="Hua S.X."/>
        </authorList>
    </citation>
    <scope>NUCLEOTIDE SEQUENCE [LARGE SCALE GENOMIC DNA]</scope>
    <source>
        <strain evidence="2 3">MUT 4182</strain>
    </source>
</reference>
<sequence>MKTTQSSTGQPFLNIDTDVLLLIVSYLEVRDIIALRQTCRGLSQRCLDHSVWSTVVMTNIVFKNLLWPSYAWPLSEVPAATLEQLCVRAVQMETKWDTGRLKEDSKLSRCIQRPWNSITWEP</sequence>
<dbReference type="Proteomes" id="UP000054248">
    <property type="component" value="Unassembled WGS sequence"/>
</dbReference>
<dbReference type="AlphaFoldDB" id="A0A0C3KWI1"/>
<dbReference type="Gene3D" id="1.20.1280.50">
    <property type="match status" value="1"/>
</dbReference>
<reference evidence="3" key="2">
    <citation type="submission" date="2015-01" db="EMBL/GenBank/DDBJ databases">
        <title>Evolutionary Origins and Diversification of the Mycorrhizal Mutualists.</title>
        <authorList>
            <consortium name="DOE Joint Genome Institute"/>
            <consortium name="Mycorrhizal Genomics Consortium"/>
            <person name="Kohler A."/>
            <person name="Kuo A."/>
            <person name="Nagy L.G."/>
            <person name="Floudas D."/>
            <person name="Copeland A."/>
            <person name="Barry K.W."/>
            <person name="Cichocki N."/>
            <person name="Veneault-Fourrey C."/>
            <person name="LaButti K."/>
            <person name="Lindquist E.A."/>
            <person name="Lipzen A."/>
            <person name="Lundell T."/>
            <person name="Morin E."/>
            <person name="Murat C."/>
            <person name="Riley R."/>
            <person name="Ohm R."/>
            <person name="Sun H."/>
            <person name="Tunlid A."/>
            <person name="Henrissat B."/>
            <person name="Grigoriev I.V."/>
            <person name="Hibbett D.S."/>
            <person name="Martin F."/>
        </authorList>
    </citation>
    <scope>NUCLEOTIDE SEQUENCE [LARGE SCALE GENOMIC DNA]</scope>
    <source>
        <strain evidence="3">MUT 4182</strain>
    </source>
</reference>
<dbReference type="HOGENOM" id="CLU_2028440_0_0_1"/>
<organism evidence="2 3">
    <name type="scientific">Tulasnella calospora MUT 4182</name>
    <dbReference type="NCBI Taxonomy" id="1051891"/>
    <lineage>
        <taxon>Eukaryota</taxon>
        <taxon>Fungi</taxon>
        <taxon>Dikarya</taxon>
        <taxon>Basidiomycota</taxon>
        <taxon>Agaricomycotina</taxon>
        <taxon>Agaricomycetes</taxon>
        <taxon>Cantharellales</taxon>
        <taxon>Tulasnellaceae</taxon>
        <taxon>Tulasnella</taxon>
    </lineage>
</organism>
<evidence type="ECO:0000313" key="2">
    <source>
        <dbReference type="EMBL" id="KIO25808.1"/>
    </source>
</evidence>
<evidence type="ECO:0000259" key="1">
    <source>
        <dbReference type="Pfam" id="PF12937"/>
    </source>
</evidence>
<name>A0A0C3KWI1_9AGAM</name>